<organism evidence="2 3">
    <name type="scientific">Taenia crassiceps</name>
    <dbReference type="NCBI Taxonomy" id="6207"/>
    <lineage>
        <taxon>Eukaryota</taxon>
        <taxon>Metazoa</taxon>
        <taxon>Spiralia</taxon>
        <taxon>Lophotrochozoa</taxon>
        <taxon>Platyhelminthes</taxon>
        <taxon>Cestoda</taxon>
        <taxon>Eucestoda</taxon>
        <taxon>Cyclophyllidea</taxon>
        <taxon>Taeniidae</taxon>
        <taxon>Taenia</taxon>
    </lineage>
</organism>
<evidence type="ECO:0000313" key="2">
    <source>
        <dbReference type="EMBL" id="KAL5107480.1"/>
    </source>
</evidence>
<dbReference type="PANTHER" id="PTHR24016">
    <property type="entry name" value="CONSERVED OLIGOMERIC GOLGI COMPLEX SUBUNIT 4"/>
    <property type="match status" value="1"/>
</dbReference>
<dbReference type="Pfam" id="PF20663">
    <property type="entry name" value="COG4_N"/>
    <property type="match status" value="1"/>
</dbReference>
<dbReference type="Proteomes" id="UP001651158">
    <property type="component" value="Unassembled WGS sequence"/>
</dbReference>
<evidence type="ECO:0000259" key="1">
    <source>
        <dbReference type="Pfam" id="PF20663"/>
    </source>
</evidence>
<proteinExistence type="predicted"/>
<evidence type="ECO:0000313" key="3">
    <source>
        <dbReference type="Proteomes" id="UP001651158"/>
    </source>
</evidence>
<keyword evidence="3" id="KW-1185">Reference proteome</keyword>
<comment type="caution">
    <text evidence="2">The sequence shown here is derived from an EMBL/GenBank/DDBJ whole genome shotgun (WGS) entry which is preliminary data.</text>
</comment>
<protein>
    <recommendedName>
        <fullName evidence="1">Conserved oligomeric Golgi complex subunit 4 N-terminal domain-containing protein</fullName>
    </recommendedName>
</protein>
<gene>
    <name evidence="2" type="ORF">TcWFU_002687</name>
</gene>
<dbReference type="EMBL" id="JAKROA010000004">
    <property type="protein sequence ID" value="KAL5107480.1"/>
    <property type="molecule type" value="Genomic_DNA"/>
</dbReference>
<reference evidence="2 3" key="1">
    <citation type="journal article" date="2022" name="Front. Cell. Infect. Microbiol.">
        <title>The Genomes of Two Strains of Taenia crassiceps the Animal Model for the Study of Human Cysticercosis.</title>
        <authorList>
            <person name="Bobes R.J."/>
            <person name="Estrada K."/>
            <person name="Rios-Valencia D.G."/>
            <person name="Calderon-Gallegos A."/>
            <person name="de la Torre P."/>
            <person name="Carrero J.C."/>
            <person name="Sanchez-Flores A."/>
            <person name="Laclette J.P."/>
        </authorList>
    </citation>
    <scope>NUCLEOTIDE SEQUENCE [LARGE SCALE GENOMIC DNA]</scope>
    <source>
        <strain evidence="2">WFUcys</strain>
    </source>
</reference>
<accession>A0ABR4QCU2</accession>
<dbReference type="InterPro" id="IPR048682">
    <property type="entry name" value="COG4"/>
</dbReference>
<feature type="domain" description="Conserved oligomeric Golgi complex subunit 4 N-terminal" evidence="1">
    <location>
        <begin position="46"/>
        <end position="107"/>
    </location>
</feature>
<name>A0ABR4QCU2_9CEST</name>
<dbReference type="InterPro" id="IPR048680">
    <property type="entry name" value="COG4_N"/>
</dbReference>
<dbReference type="PANTHER" id="PTHR24016:SF0">
    <property type="entry name" value="CONSERVED OLIGOMERIC GOLGI COMPLEX SUBUNIT 4"/>
    <property type="match status" value="1"/>
</dbReference>
<sequence length="114" mass="12625">MDTDVNRLKCIGELNKALMELEEYESSLAVSIEKYEERRIELDEKLQELRTSLPKMSVLKEEAIGLSAIVSNAAAIGMQLSGKVRQLDVAKNRVQSVETLIGDIITLLLTFAGS</sequence>